<keyword evidence="3" id="KW-1185">Reference proteome</keyword>
<dbReference type="GO" id="GO:0016747">
    <property type="term" value="F:acyltransferase activity, transferring groups other than amino-acyl groups"/>
    <property type="evidence" value="ECO:0007669"/>
    <property type="project" value="InterPro"/>
</dbReference>
<protein>
    <recommendedName>
        <fullName evidence="1">N-acetyltransferase domain-containing protein</fullName>
    </recommendedName>
</protein>
<dbReference type="PANTHER" id="PTHR43305:SF1">
    <property type="entry name" value="FAMILY N-ACETYLTRANSFERASE, PUTATIVE (AFU_ORTHOLOGUE AFUA_2G01380)-RELATED"/>
    <property type="match status" value="1"/>
</dbReference>
<dbReference type="PANTHER" id="PTHR43305">
    <property type="entry name" value="FAMILY N-ACETYLTRANSFERASE, PUTATIVE (AFU_ORTHOLOGUE AFUA_2G01380)-RELATED"/>
    <property type="match status" value="1"/>
</dbReference>
<dbReference type="InterPro" id="IPR016181">
    <property type="entry name" value="Acyl_CoA_acyltransferase"/>
</dbReference>
<gene>
    <name evidence="2" type="ORF">GOMPHAMPRED_007721</name>
</gene>
<dbReference type="SUPFAM" id="SSF55729">
    <property type="entry name" value="Acyl-CoA N-acyltransferases (Nat)"/>
    <property type="match status" value="1"/>
</dbReference>
<sequence length="169" mass="18332">MEPTNGILQQSKGFAITPAITSQDLADICKLFQAYAESLGIDLSFQDFQTELASLPGKYDATAKGALLLAKDSNGTALGCVAVRSWSGDICEMKRLYVAPDARGTGLGKELANASIAQARILGYSKMRLDTLATMATAQKMYMQIGFREIPAYRHNPIDGTKYLELDLQ</sequence>
<dbReference type="Pfam" id="PF00583">
    <property type="entry name" value="Acetyltransf_1"/>
    <property type="match status" value="1"/>
</dbReference>
<accession>A0A8H3I9P8</accession>
<name>A0A8H3I9P8_9LECA</name>
<dbReference type="OrthoDB" id="41532at2759"/>
<dbReference type="EMBL" id="CAJPDQ010000007">
    <property type="protein sequence ID" value="CAF9912655.1"/>
    <property type="molecule type" value="Genomic_DNA"/>
</dbReference>
<dbReference type="Gene3D" id="3.40.630.30">
    <property type="match status" value="1"/>
</dbReference>
<reference evidence="2" key="1">
    <citation type="submission" date="2021-03" db="EMBL/GenBank/DDBJ databases">
        <authorList>
            <person name="Tagirdzhanova G."/>
        </authorList>
    </citation>
    <scope>NUCLEOTIDE SEQUENCE</scope>
</reference>
<dbReference type="InterPro" id="IPR052777">
    <property type="entry name" value="Acetyltransferase_Enz"/>
</dbReference>
<dbReference type="CDD" id="cd04301">
    <property type="entry name" value="NAT_SF"/>
    <property type="match status" value="1"/>
</dbReference>
<evidence type="ECO:0000313" key="2">
    <source>
        <dbReference type="EMBL" id="CAF9912655.1"/>
    </source>
</evidence>
<dbReference type="AlphaFoldDB" id="A0A8H3I9P8"/>
<evidence type="ECO:0000259" key="1">
    <source>
        <dbReference type="PROSITE" id="PS51186"/>
    </source>
</evidence>
<feature type="domain" description="N-acetyltransferase" evidence="1">
    <location>
        <begin position="15"/>
        <end position="169"/>
    </location>
</feature>
<organism evidence="2 3">
    <name type="scientific">Gomphillus americanus</name>
    <dbReference type="NCBI Taxonomy" id="1940652"/>
    <lineage>
        <taxon>Eukaryota</taxon>
        <taxon>Fungi</taxon>
        <taxon>Dikarya</taxon>
        <taxon>Ascomycota</taxon>
        <taxon>Pezizomycotina</taxon>
        <taxon>Lecanoromycetes</taxon>
        <taxon>OSLEUM clade</taxon>
        <taxon>Ostropomycetidae</taxon>
        <taxon>Ostropales</taxon>
        <taxon>Graphidaceae</taxon>
        <taxon>Gomphilloideae</taxon>
        <taxon>Gomphillus</taxon>
    </lineage>
</organism>
<proteinExistence type="predicted"/>
<comment type="caution">
    <text evidence="2">The sequence shown here is derived from an EMBL/GenBank/DDBJ whole genome shotgun (WGS) entry which is preliminary data.</text>
</comment>
<dbReference type="InterPro" id="IPR000182">
    <property type="entry name" value="GNAT_dom"/>
</dbReference>
<evidence type="ECO:0000313" key="3">
    <source>
        <dbReference type="Proteomes" id="UP000664169"/>
    </source>
</evidence>
<dbReference type="PROSITE" id="PS51186">
    <property type="entry name" value="GNAT"/>
    <property type="match status" value="1"/>
</dbReference>
<dbReference type="Proteomes" id="UP000664169">
    <property type="component" value="Unassembled WGS sequence"/>
</dbReference>